<proteinExistence type="predicted"/>
<sequence length="81" mass="8621">MIGVSRRCSHAVTHVAKCLGVKRFVGHWRSPSCSCGGTHDGTFQHRLKDQGLGVCAALLALNGLELISVRFPASSSVRTST</sequence>
<dbReference type="OrthoDB" id="495783at2"/>
<organism evidence="1 2">
    <name type="scientific">Thiohalocapsa marina</name>
    <dbReference type="NCBI Taxonomy" id="424902"/>
    <lineage>
        <taxon>Bacteria</taxon>
        <taxon>Pseudomonadati</taxon>
        <taxon>Pseudomonadota</taxon>
        <taxon>Gammaproteobacteria</taxon>
        <taxon>Chromatiales</taxon>
        <taxon>Chromatiaceae</taxon>
        <taxon>Thiohalocapsa</taxon>
    </lineage>
</organism>
<evidence type="ECO:0000313" key="2">
    <source>
        <dbReference type="Proteomes" id="UP000322981"/>
    </source>
</evidence>
<gene>
    <name evidence="1" type="ORF">F2Q65_06505</name>
</gene>
<reference evidence="1 2" key="1">
    <citation type="submission" date="2019-09" db="EMBL/GenBank/DDBJ databases">
        <title>Whole-genome sequence of the purple sulfur bacterium Thiohalocapsa marina DSM 19078.</title>
        <authorList>
            <person name="Kyndt J.A."/>
            <person name="Meyer T.E."/>
        </authorList>
    </citation>
    <scope>NUCLEOTIDE SEQUENCE [LARGE SCALE GENOMIC DNA]</scope>
    <source>
        <strain evidence="1 2">DSM 19078</strain>
    </source>
</reference>
<keyword evidence="2" id="KW-1185">Reference proteome</keyword>
<dbReference type="AlphaFoldDB" id="A0A5M8FQL2"/>
<accession>A0A5M8FQL2</accession>
<dbReference type="EMBL" id="VWXX01000006">
    <property type="protein sequence ID" value="KAA6186106.1"/>
    <property type="molecule type" value="Genomic_DNA"/>
</dbReference>
<name>A0A5M8FQL2_9GAMM</name>
<protein>
    <submittedName>
        <fullName evidence="1">DUF523 domain-containing protein</fullName>
    </submittedName>
</protein>
<dbReference type="Proteomes" id="UP000322981">
    <property type="component" value="Unassembled WGS sequence"/>
</dbReference>
<comment type="caution">
    <text evidence="1">The sequence shown here is derived from an EMBL/GenBank/DDBJ whole genome shotgun (WGS) entry which is preliminary data.</text>
</comment>
<evidence type="ECO:0000313" key="1">
    <source>
        <dbReference type="EMBL" id="KAA6186106.1"/>
    </source>
</evidence>